<reference evidence="4" key="1">
    <citation type="journal article" date="2021" name="ISME J.">
        <title>Genomic evolution of the class Acidithiobacillia: deep-branching Proteobacteria living in extreme acidic conditions.</title>
        <authorList>
            <person name="Moya-Beltran A."/>
            <person name="Beard S."/>
            <person name="Rojas-Villalobos C."/>
            <person name="Issotta F."/>
            <person name="Gallardo Y."/>
            <person name="Ulloa R."/>
            <person name="Giaveno A."/>
            <person name="Degli Esposti M."/>
            <person name="Johnson D.B."/>
            <person name="Quatrini R."/>
        </authorList>
    </citation>
    <scope>NUCLEOTIDE SEQUENCE</scope>
    <source>
        <strain evidence="4">VAN18-1</strain>
    </source>
</reference>
<feature type="compositionally biased region" description="Basic and acidic residues" evidence="2">
    <location>
        <begin position="359"/>
        <end position="374"/>
    </location>
</feature>
<dbReference type="AlphaFoldDB" id="A0AAE2YMZ5"/>
<dbReference type="SMART" id="SM00470">
    <property type="entry name" value="ParB"/>
    <property type="match status" value="1"/>
</dbReference>
<evidence type="ECO:0000313" key="5">
    <source>
        <dbReference type="Proteomes" id="UP001197378"/>
    </source>
</evidence>
<evidence type="ECO:0000259" key="3">
    <source>
        <dbReference type="SMART" id="SM00470"/>
    </source>
</evidence>
<dbReference type="EMBL" id="JAAXYO010000033">
    <property type="protein sequence ID" value="MBU2787052.1"/>
    <property type="molecule type" value="Genomic_DNA"/>
</dbReference>
<dbReference type="GO" id="GO:0003677">
    <property type="term" value="F:DNA binding"/>
    <property type="evidence" value="ECO:0007669"/>
    <property type="project" value="InterPro"/>
</dbReference>
<dbReference type="InterPro" id="IPR050336">
    <property type="entry name" value="Chromosome_partition/occlusion"/>
</dbReference>
<comment type="caution">
    <text evidence="4">The sequence shown here is derived from an EMBL/GenBank/DDBJ whole genome shotgun (WGS) entry which is preliminary data.</text>
</comment>
<dbReference type="NCBIfam" id="TIGR00180">
    <property type="entry name" value="parB_part"/>
    <property type="match status" value="1"/>
</dbReference>
<protein>
    <submittedName>
        <fullName evidence="4">ParB/RepB/Spo0J family partition protein</fullName>
    </submittedName>
</protein>
<feature type="compositionally biased region" description="Basic and acidic residues" evidence="2">
    <location>
        <begin position="309"/>
        <end position="324"/>
    </location>
</feature>
<dbReference type="PANTHER" id="PTHR33375:SF1">
    <property type="entry name" value="CHROMOSOME-PARTITIONING PROTEIN PARB-RELATED"/>
    <property type="match status" value="1"/>
</dbReference>
<dbReference type="Gene3D" id="1.10.10.2830">
    <property type="match status" value="1"/>
</dbReference>
<dbReference type="CDD" id="cd00093">
    <property type="entry name" value="HTH_XRE"/>
    <property type="match status" value="1"/>
</dbReference>
<feature type="compositionally biased region" description="Polar residues" evidence="2">
    <location>
        <begin position="384"/>
        <end position="399"/>
    </location>
</feature>
<evidence type="ECO:0000313" key="4">
    <source>
        <dbReference type="EMBL" id="MBU2787052.1"/>
    </source>
</evidence>
<evidence type="ECO:0000256" key="1">
    <source>
        <dbReference type="ARBA" id="ARBA00006295"/>
    </source>
</evidence>
<feature type="domain" description="ParB-like N-terminal" evidence="3">
    <location>
        <begin position="39"/>
        <end position="148"/>
    </location>
</feature>
<dbReference type="GO" id="GO:0007059">
    <property type="term" value="P:chromosome segregation"/>
    <property type="evidence" value="ECO:0007669"/>
    <property type="project" value="TreeGrafter"/>
</dbReference>
<dbReference type="InterPro" id="IPR001387">
    <property type="entry name" value="Cro/C1-type_HTH"/>
</dbReference>
<keyword evidence="5" id="KW-1185">Reference proteome</keyword>
<proteinExistence type="inferred from homology"/>
<dbReference type="GO" id="GO:0005694">
    <property type="term" value="C:chromosome"/>
    <property type="evidence" value="ECO:0007669"/>
    <property type="project" value="TreeGrafter"/>
</dbReference>
<dbReference type="InterPro" id="IPR004437">
    <property type="entry name" value="ParB/RepB/Spo0J"/>
</dbReference>
<dbReference type="Pfam" id="PF02195">
    <property type="entry name" value="ParB_N"/>
    <property type="match status" value="1"/>
</dbReference>
<feature type="compositionally biased region" description="Acidic residues" evidence="2">
    <location>
        <begin position="336"/>
        <end position="349"/>
    </location>
</feature>
<feature type="compositionally biased region" description="Polar residues" evidence="2">
    <location>
        <begin position="325"/>
        <end position="335"/>
    </location>
</feature>
<dbReference type="RefSeq" id="WP_215885363.1">
    <property type="nucleotide sequence ID" value="NZ_JAAXYO010000033.1"/>
</dbReference>
<name>A0AAE2YMZ5_9PROT</name>
<sequence>MAKVDISKAIQNNVTKMAFQDLEAAVAKKPTDKPQSTYQFLPLDAIEPDPDQPRRISGMPDGDDPHGLEELAGSILAHGVIQPITVRSLGGGRYRIVTGERRWRAAKIAQQSGEPCQRKGYDLTRIPAVLVVPESEHDRLEMQMVENLAREDMSPLDTARALQKLLDETGVSVRELARRLGRTHGWVQQILNVASPEAQEISNRIGVSLDEIGQRDLMSMKPWLTDGRQAILEAVRARIAQGESYTRALLYEEADRYELEAALQLQGRGLSLSDLRTLQSWRADPEKAAALARVQGGMSLAEALASTADRSDHADQKVEERGETETPTNSQSNEQNAEEDSGDAGDFEDAPASWSPVTDRSEPESNQPRSERQEASGTRAVGQEPTTAQSASRPHSDSLTVELPGDLIVRIFEKAGLARPLDLDRDTLLDALGRALS</sequence>
<gene>
    <name evidence="4" type="ORF">HFQ13_02305</name>
</gene>
<dbReference type="PANTHER" id="PTHR33375">
    <property type="entry name" value="CHROMOSOME-PARTITIONING PROTEIN PARB-RELATED"/>
    <property type="match status" value="1"/>
</dbReference>
<dbReference type="InterPro" id="IPR003115">
    <property type="entry name" value="ParB_N"/>
</dbReference>
<organism evidence="4 5">
    <name type="scientific">Igneacidithiobacillus copahuensis</name>
    <dbReference type="NCBI Taxonomy" id="2724909"/>
    <lineage>
        <taxon>Bacteria</taxon>
        <taxon>Pseudomonadati</taxon>
        <taxon>Pseudomonadota</taxon>
        <taxon>Acidithiobacillia</taxon>
        <taxon>Acidithiobacillales</taxon>
        <taxon>Acidithiobacillaceae</taxon>
        <taxon>Igneacidithiobacillus</taxon>
    </lineage>
</organism>
<feature type="region of interest" description="Disordered" evidence="2">
    <location>
        <begin position="44"/>
        <end position="68"/>
    </location>
</feature>
<dbReference type="Gene3D" id="3.90.1530.30">
    <property type="match status" value="1"/>
</dbReference>
<dbReference type="CDD" id="cd16393">
    <property type="entry name" value="SPO0J_N"/>
    <property type="match status" value="1"/>
</dbReference>
<accession>A0AAE2YMZ5</accession>
<dbReference type="InterPro" id="IPR036086">
    <property type="entry name" value="ParB/Sulfiredoxin_sf"/>
</dbReference>
<evidence type="ECO:0000256" key="2">
    <source>
        <dbReference type="SAM" id="MobiDB-lite"/>
    </source>
</evidence>
<feature type="region of interest" description="Disordered" evidence="2">
    <location>
        <begin position="305"/>
        <end position="400"/>
    </location>
</feature>
<dbReference type="SUPFAM" id="SSF110849">
    <property type="entry name" value="ParB/Sulfiredoxin"/>
    <property type="match status" value="1"/>
</dbReference>
<comment type="similarity">
    <text evidence="1">Belongs to the ParB family.</text>
</comment>
<dbReference type="Proteomes" id="UP001197378">
    <property type="component" value="Unassembled WGS sequence"/>
</dbReference>